<feature type="transmembrane region" description="Helical" evidence="1">
    <location>
        <begin position="12"/>
        <end position="33"/>
    </location>
</feature>
<reference evidence="2" key="1">
    <citation type="submission" date="2022-11" db="EMBL/GenBank/DDBJ databases">
        <title>Complete genome sequence of Methanogenium organophilum DSM 3596.</title>
        <authorList>
            <person name="Chen S.-C."/>
            <person name="Lai S.-J."/>
            <person name="You Y.-T."/>
        </authorList>
    </citation>
    <scope>NUCLEOTIDE SEQUENCE</scope>
    <source>
        <strain evidence="2">DSM 3596</strain>
    </source>
</reference>
<proteinExistence type="predicted"/>
<keyword evidence="1" id="KW-1133">Transmembrane helix</keyword>
<dbReference type="KEGG" id="mou:OU421_12910"/>
<protein>
    <submittedName>
        <fullName evidence="2">Uncharacterized protein</fullName>
    </submittedName>
</protein>
<evidence type="ECO:0000313" key="3">
    <source>
        <dbReference type="Proteomes" id="UP001163096"/>
    </source>
</evidence>
<dbReference type="Proteomes" id="UP001163096">
    <property type="component" value="Chromosome"/>
</dbReference>
<organism evidence="2 3">
    <name type="scientific">Methanogenium organophilum</name>
    <dbReference type="NCBI Taxonomy" id="2199"/>
    <lineage>
        <taxon>Archaea</taxon>
        <taxon>Methanobacteriati</taxon>
        <taxon>Methanobacteriota</taxon>
        <taxon>Stenosarchaea group</taxon>
        <taxon>Methanomicrobia</taxon>
        <taxon>Methanomicrobiales</taxon>
        <taxon>Methanomicrobiaceae</taxon>
        <taxon>Methanogenium</taxon>
    </lineage>
</organism>
<evidence type="ECO:0000313" key="2">
    <source>
        <dbReference type="EMBL" id="WAI01290.1"/>
    </source>
</evidence>
<dbReference type="GeneID" id="76836018"/>
<dbReference type="EMBL" id="CP113361">
    <property type="protein sequence ID" value="WAI01290.1"/>
    <property type="molecule type" value="Genomic_DNA"/>
</dbReference>
<dbReference type="AlphaFoldDB" id="A0A9X9S4F3"/>
<accession>A0A9X9S4F3</accession>
<keyword evidence="1" id="KW-0812">Transmembrane</keyword>
<name>A0A9X9S4F3_METOG</name>
<sequence>MKTFQSEDGLSEVIGFILLIGLLVVFLAVYQTYTVPVQGRDTEIDHMNEIKNTFTAYKISLDSLWVNEREGTMLSTTLDMGTGGGYSQGGFGNIGFLTPISSGGSVGVNQRNETITVTVGSNIDGVRTLADFNPGALEYQSNNYYWIDQNYYYQLGGVFLEQNSGSTVRVMPPLTIARYGTDEGYTAKVDFTIIRLNGGELISGTGPVRVETNLNNGGIIESPDYVGITNVTITVGSDNPKTLLMWKNLFEDSLARYGIPSEWYDPLTISDEKVSLNVIGAQVNGTSLGVYANIIRTNYTTTLQTVATDIQ</sequence>
<keyword evidence="3" id="KW-1185">Reference proteome</keyword>
<evidence type="ECO:0000256" key="1">
    <source>
        <dbReference type="SAM" id="Phobius"/>
    </source>
</evidence>
<gene>
    <name evidence="2" type="ORF">OU421_12910</name>
</gene>
<dbReference type="RefSeq" id="WP_268186516.1">
    <property type="nucleotide sequence ID" value="NZ_CP113361.1"/>
</dbReference>
<keyword evidence="1" id="KW-0472">Membrane</keyword>